<dbReference type="EMBL" id="DSJL01000001">
    <property type="protein sequence ID" value="HEF64037.1"/>
    <property type="molecule type" value="Genomic_DNA"/>
</dbReference>
<proteinExistence type="predicted"/>
<evidence type="ECO:0000313" key="1">
    <source>
        <dbReference type="EMBL" id="HEF64037.1"/>
    </source>
</evidence>
<sequence>MVEGIRRASEQAGAVWGVSARAQHLQLAAAQPGPAPAPVVALAEVTLERAAGGEPVRLRGALALHGVTTWFIVDLTTGQVTLRDARGGGWSGAVEAAPLPLRILLGRVADAQSSLSGDPPAEPSVQYDYLDLGALRIATTRAVTARGVTQELLLRVDDAGLLSRIRVTRAVLDWHAVALHWLTRGRGAS</sequence>
<accession>A0A7C1JLP2</accession>
<organism evidence="1">
    <name type="scientific">Thermomicrobium roseum</name>
    <dbReference type="NCBI Taxonomy" id="500"/>
    <lineage>
        <taxon>Bacteria</taxon>
        <taxon>Pseudomonadati</taxon>
        <taxon>Thermomicrobiota</taxon>
        <taxon>Thermomicrobia</taxon>
        <taxon>Thermomicrobiales</taxon>
        <taxon>Thermomicrobiaceae</taxon>
        <taxon>Thermomicrobium</taxon>
    </lineage>
</organism>
<gene>
    <name evidence="1" type="ORF">ENP47_00265</name>
</gene>
<protein>
    <submittedName>
        <fullName evidence="1">Uncharacterized protein</fullName>
    </submittedName>
</protein>
<comment type="caution">
    <text evidence="1">The sequence shown here is derived from an EMBL/GenBank/DDBJ whole genome shotgun (WGS) entry which is preliminary data.</text>
</comment>
<dbReference type="AlphaFoldDB" id="A0A7C1JLP2"/>
<name>A0A7C1JLP2_THERO</name>
<reference evidence="1" key="1">
    <citation type="journal article" date="2020" name="mSystems">
        <title>Genome- and Community-Level Interaction Insights into Carbon Utilization and Element Cycling Functions of Hydrothermarchaeota in Hydrothermal Sediment.</title>
        <authorList>
            <person name="Zhou Z."/>
            <person name="Liu Y."/>
            <person name="Xu W."/>
            <person name="Pan J."/>
            <person name="Luo Z.H."/>
            <person name="Li M."/>
        </authorList>
    </citation>
    <scope>NUCLEOTIDE SEQUENCE [LARGE SCALE GENOMIC DNA]</scope>
    <source>
        <strain evidence="1">SpSt-222</strain>
    </source>
</reference>